<name>A0A699VS21_TANCI</name>
<accession>A0A699VS21</accession>
<protein>
    <recommendedName>
        <fullName evidence="2">Reverse transcriptase domain-containing protein</fullName>
    </recommendedName>
</protein>
<gene>
    <name evidence="1" type="ORF">Tci_910344</name>
</gene>
<dbReference type="EMBL" id="BKCJ011499539">
    <property type="protein sequence ID" value="GFD38375.1"/>
    <property type="molecule type" value="Genomic_DNA"/>
</dbReference>
<evidence type="ECO:0008006" key="2">
    <source>
        <dbReference type="Google" id="ProtNLM"/>
    </source>
</evidence>
<organism evidence="1">
    <name type="scientific">Tanacetum cinerariifolium</name>
    <name type="common">Dalmatian daisy</name>
    <name type="synonym">Chrysanthemum cinerariifolium</name>
    <dbReference type="NCBI Taxonomy" id="118510"/>
    <lineage>
        <taxon>Eukaryota</taxon>
        <taxon>Viridiplantae</taxon>
        <taxon>Streptophyta</taxon>
        <taxon>Embryophyta</taxon>
        <taxon>Tracheophyta</taxon>
        <taxon>Spermatophyta</taxon>
        <taxon>Magnoliopsida</taxon>
        <taxon>eudicotyledons</taxon>
        <taxon>Gunneridae</taxon>
        <taxon>Pentapetalae</taxon>
        <taxon>asterids</taxon>
        <taxon>campanulids</taxon>
        <taxon>Asterales</taxon>
        <taxon>Asteraceae</taxon>
        <taxon>Asteroideae</taxon>
        <taxon>Anthemideae</taxon>
        <taxon>Anthemidinae</taxon>
        <taxon>Tanacetum</taxon>
    </lineage>
</organism>
<comment type="caution">
    <text evidence="1">The sequence shown here is derived from an EMBL/GenBank/DDBJ whole genome shotgun (WGS) entry which is preliminary data.</text>
</comment>
<dbReference type="AlphaFoldDB" id="A0A699VS21"/>
<proteinExistence type="predicted"/>
<feature type="non-terminal residue" evidence="1">
    <location>
        <position position="115"/>
    </location>
</feature>
<sequence>MPLKSAPLTQAVICRMINDNVDAAIAVERSRQVNVRNAASRSGLARGQDVAPAARECTFAGGLETMNRMPWTEMKHLMTAKFCPIEEIHIMEHELWNLMVKEYNIVAYTQRFNEL</sequence>
<evidence type="ECO:0000313" key="1">
    <source>
        <dbReference type="EMBL" id="GFD38375.1"/>
    </source>
</evidence>
<reference evidence="1" key="1">
    <citation type="journal article" date="2019" name="Sci. Rep.">
        <title>Draft genome of Tanacetum cinerariifolium, the natural source of mosquito coil.</title>
        <authorList>
            <person name="Yamashiro T."/>
            <person name="Shiraishi A."/>
            <person name="Satake H."/>
            <person name="Nakayama K."/>
        </authorList>
    </citation>
    <scope>NUCLEOTIDE SEQUENCE</scope>
</reference>